<dbReference type="RefSeq" id="WP_377198435.1">
    <property type="nucleotide sequence ID" value="NZ_JBHUHF010000001.1"/>
</dbReference>
<keyword evidence="3" id="KW-0233">DNA recombination</keyword>
<dbReference type="EMBL" id="JBHUHF010000001">
    <property type="protein sequence ID" value="MFD2026616.1"/>
    <property type="molecule type" value="Genomic_DNA"/>
</dbReference>
<dbReference type="InterPro" id="IPR013762">
    <property type="entry name" value="Integrase-like_cat_sf"/>
</dbReference>
<accession>A0ABW4V769</accession>
<feature type="domain" description="Tyr recombinase" evidence="4">
    <location>
        <begin position="46"/>
        <end position="248"/>
    </location>
</feature>
<protein>
    <submittedName>
        <fullName evidence="5">Tyrosine-type recombinase/integrase</fullName>
    </submittedName>
</protein>
<dbReference type="PANTHER" id="PTHR30349:SF64">
    <property type="entry name" value="PROPHAGE INTEGRASE INTD-RELATED"/>
    <property type="match status" value="1"/>
</dbReference>
<name>A0ABW4V769_9MICO</name>
<dbReference type="SUPFAM" id="SSF56349">
    <property type="entry name" value="DNA breaking-rejoining enzymes"/>
    <property type="match status" value="1"/>
</dbReference>
<dbReference type="InterPro" id="IPR050090">
    <property type="entry name" value="Tyrosine_recombinase_XerCD"/>
</dbReference>
<sequence length="268" mass="29530">MSQPTKTRKKGLEPSTITTRFNYVRAAFAAATRDRVIGIDPATNVKLPRRRRAEAAMTIPEPLGVRKALEVAPKYFSGFIAVCAFAGLRLGEAAGLQVSDINFLGRTITINRQIQGSTAATSTIEPPKYGSERTIHVPRDLLTMISSHIEKFAPRGDEQWIFWNPNGDERGLWNRNSASQVWRTTRRQVGLDAYTLHDLRHFYASGLIADNCDVVTVQRALGHSSPTITLGTYAHLWPSAEDKTRAAATSLMETVLSAKPVDKAAKPS</sequence>
<dbReference type="InterPro" id="IPR010998">
    <property type="entry name" value="Integrase_recombinase_N"/>
</dbReference>
<dbReference type="InterPro" id="IPR011010">
    <property type="entry name" value="DNA_brk_join_enz"/>
</dbReference>
<gene>
    <name evidence="5" type="ORF">ACFSL2_13960</name>
</gene>
<dbReference type="Pfam" id="PF00589">
    <property type="entry name" value="Phage_integrase"/>
    <property type="match status" value="1"/>
</dbReference>
<reference evidence="6" key="1">
    <citation type="journal article" date="2019" name="Int. J. Syst. Evol. Microbiol.">
        <title>The Global Catalogue of Microorganisms (GCM) 10K type strain sequencing project: providing services to taxonomists for standard genome sequencing and annotation.</title>
        <authorList>
            <consortium name="The Broad Institute Genomics Platform"/>
            <consortium name="The Broad Institute Genome Sequencing Center for Infectious Disease"/>
            <person name="Wu L."/>
            <person name="Ma J."/>
        </authorList>
    </citation>
    <scope>NUCLEOTIDE SEQUENCE [LARGE SCALE GENOMIC DNA]</scope>
    <source>
        <strain evidence="6">CCM 7043</strain>
    </source>
</reference>
<comment type="caution">
    <text evidence="5">The sequence shown here is derived from an EMBL/GenBank/DDBJ whole genome shotgun (WGS) entry which is preliminary data.</text>
</comment>
<dbReference type="Gene3D" id="1.10.443.10">
    <property type="entry name" value="Intergrase catalytic core"/>
    <property type="match status" value="1"/>
</dbReference>
<keyword evidence="2" id="KW-0238">DNA-binding</keyword>
<comment type="similarity">
    <text evidence="1">Belongs to the 'phage' integrase family.</text>
</comment>
<evidence type="ECO:0000313" key="6">
    <source>
        <dbReference type="Proteomes" id="UP001597338"/>
    </source>
</evidence>
<dbReference type="InterPro" id="IPR002104">
    <property type="entry name" value="Integrase_catalytic"/>
</dbReference>
<evidence type="ECO:0000313" key="5">
    <source>
        <dbReference type="EMBL" id="MFD2026616.1"/>
    </source>
</evidence>
<dbReference type="PANTHER" id="PTHR30349">
    <property type="entry name" value="PHAGE INTEGRASE-RELATED"/>
    <property type="match status" value="1"/>
</dbReference>
<organism evidence="5 6">
    <name type="scientific">Promicromonospora aerolata</name>
    <dbReference type="NCBI Taxonomy" id="195749"/>
    <lineage>
        <taxon>Bacteria</taxon>
        <taxon>Bacillati</taxon>
        <taxon>Actinomycetota</taxon>
        <taxon>Actinomycetes</taxon>
        <taxon>Micrococcales</taxon>
        <taxon>Promicromonosporaceae</taxon>
        <taxon>Promicromonospora</taxon>
    </lineage>
</organism>
<dbReference type="CDD" id="cd01189">
    <property type="entry name" value="INT_ICEBs1_C_like"/>
    <property type="match status" value="1"/>
</dbReference>
<evidence type="ECO:0000256" key="2">
    <source>
        <dbReference type="ARBA" id="ARBA00023125"/>
    </source>
</evidence>
<evidence type="ECO:0000256" key="3">
    <source>
        <dbReference type="ARBA" id="ARBA00023172"/>
    </source>
</evidence>
<dbReference type="Gene3D" id="1.10.150.130">
    <property type="match status" value="1"/>
</dbReference>
<evidence type="ECO:0000259" key="4">
    <source>
        <dbReference type="PROSITE" id="PS51898"/>
    </source>
</evidence>
<proteinExistence type="inferred from homology"/>
<evidence type="ECO:0000256" key="1">
    <source>
        <dbReference type="ARBA" id="ARBA00008857"/>
    </source>
</evidence>
<dbReference type="Proteomes" id="UP001597338">
    <property type="component" value="Unassembled WGS sequence"/>
</dbReference>
<dbReference type="PROSITE" id="PS51898">
    <property type="entry name" value="TYR_RECOMBINASE"/>
    <property type="match status" value="1"/>
</dbReference>
<keyword evidence="6" id="KW-1185">Reference proteome</keyword>